<gene>
    <name evidence="2" type="ORF">SAMN05216243_2133</name>
</gene>
<dbReference type="Proteomes" id="UP000198694">
    <property type="component" value="Unassembled WGS sequence"/>
</dbReference>
<dbReference type="EMBL" id="FNFL01000003">
    <property type="protein sequence ID" value="SDK16768.1"/>
    <property type="molecule type" value="Genomic_DNA"/>
</dbReference>
<feature type="domain" description="RmlD-like substrate binding" evidence="1">
    <location>
        <begin position="1"/>
        <end position="266"/>
    </location>
</feature>
<accession>A0A1G8ZNY4</accession>
<evidence type="ECO:0000313" key="3">
    <source>
        <dbReference type="Proteomes" id="UP000198694"/>
    </source>
</evidence>
<name>A0A1G8ZNY4_9BACI</name>
<evidence type="ECO:0000259" key="1">
    <source>
        <dbReference type="Pfam" id="PF04321"/>
    </source>
</evidence>
<keyword evidence="3" id="KW-1185">Reference proteome</keyword>
<dbReference type="Gene3D" id="3.40.50.720">
    <property type="entry name" value="NAD(P)-binding Rossmann-like Domain"/>
    <property type="match status" value="1"/>
</dbReference>
<proteinExistence type="predicted"/>
<dbReference type="GO" id="GO:0019305">
    <property type="term" value="P:dTDP-rhamnose biosynthetic process"/>
    <property type="evidence" value="ECO:0007669"/>
    <property type="project" value="UniProtKB-UniPathway"/>
</dbReference>
<organism evidence="2 3">
    <name type="scientific">Sediminibacillus albus</name>
    <dbReference type="NCBI Taxonomy" id="407036"/>
    <lineage>
        <taxon>Bacteria</taxon>
        <taxon>Bacillati</taxon>
        <taxon>Bacillota</taxon>
        <taxon>Bacilli</taxon>
        <taxon>Bacillales</taxon>
        <taxon>Bacillaceae</taxon>
        <taxon>Sediminibacillus</taxon>
    </lineage>
</organism>
<dbReference type="Pfam" id="PF04321">
    <property type="entry name" value="RmlD_sub_bind"/>
    <property type="match status" value="1"/>
</dbReference>
<dbReference type="UniPathway" id="UPA00124"/>
<dbReference type="SUPFAM" id="SSF51735">
    <property type="entry name" value="NAD(P)-binding Rossmann-fold domains"/>
    <property type="match status" value="1"/>
</dbReference>
<dbReference type="STRING" id="407036.SAMN05216243_2133"/>
<sequence>MRISVFGADGYLGTSIYHLLKQEESNKVSGTCFREPRETEGMEHVDINQPEAFSLFYKKHQPDIVIWALMDMENEELLVAQGLTHVITHLTTQTKFIYLSSHDIFSEGEGPYNEDDHPKKLPEDNPKAAYTNAKIKAERIIQKQLNDYIILRTGPLYGKNRAGELDKRSLLLEESLAKGEPIEKSDDLIRTFTHIDDITTAIAELTKANLTGIFHAGPQQHVSYQSFYRKRAMELGYDPGMVKAQPEKALPSDIPMDTSLDSTQLSGLINTTFRSL</sequence>
<dbReference type="RefSeq" id="WP_175559313.1">
    <property type="nucleotide sequence ID" value="NZ_FNFL01000003.1"/>
</dbReference>
<evidence type="ECO:0000313" key="2">
    <source>
        <dbReference type="EMBL" id="SDK16768.1"/>
    </source>
</evidence>
<dbReference type="AlphaFoldDB" id="A0A1G8ZNY4"/>
<dbReference type="InterPro" id="IPR036291">
    <property type="entry name" value="NAD(P)-bd_dom_sf"/>
</dbReference>
<protein>
    <submittedName>
        <fullName evidence="2">dTDP-4-dehydrorhamnose reductase</fullName>
    </submittedName>
</protein>
<dbReference type="InterPro" id="IPR029903">
    <property type="entry name" value="RmlD-like-bd"/>
</dbReference>
<dbReference type="PANTHER" id="PTHR43242">
    <property type="entry name" value="NAD(P)-BINDING ROSSMANN-FOLD SUPERFAMILY PROTEIN"/>
    <property type="match status" value="1"/>
</dbReference>
<dbReference type="PANTHER" id="PTHR43242:SF1">
    <property type="entry name" value="NAD(P)-BINDING ROSSMANN-FOLD SUPERFAMILY PROTEIN"/>
    <property type="match status" value="1"/>
</dbReference>
<reference evidence="2 3" key="1">
    <citation type="submission" date="2016-10" db="EMBL/GenBank/DDBJ databases">
        <authorList>
            <person name="de Groot N.N."/>
        </authorList>
    </citation>
    <scope>NUCLEOTIDE SEQUENCE [LARGE SCALE GENOMIC DNA]</scope>
    <source>
        <strain evidence="2 3">CGMCC 1.6502</strain>
    </source>
</reference>